<proteinExistence type="predicted"/>
<name>A0A6G7PXA3_9BACT</name>
<organism evidence="1 2">
    <name type="scientific">Thermosulfuriphilus ammonigenes</name>
    <dbReference type="NCBI Taxonomy" id="1936021"/>
    <lineage>
        <taxon>Bacteria</taxon>
        <taxon>Pseudomonadati</taxon>
        <taxon>Thermodesulfobacteriota</taxon>
        <taxon>Thermodesulfobacteria</taxon>
        <taxon>Thermodesulfobacteriales</taxon>
        <taxon>Thermodesulfobacteriaceae</taxon>
        <taxon>Thermosulfuriphilus</taxon>
    </lineage>
</organism>
<keyword evidence="2" id="KW-1185">Reference proteome</keyword>
<dbReference type="RefSeq" id="WP_166032260.1">
    <property type="nucleotide sequence ID" value="NZ_CP048877.1"/>
</dbReference>
<evidence type="ECO:0000313" key="2">
    <source>
        <dbReference type="Proteomes" id="UP000502179"/>
    </source>
</evidence>
<accession>A0A6G7PXA3</accession>
<dbReference type="EMBL" id="CP048877">
    <property type="protein sequence ID" value="QIJ72043.1"/>
    <property type="molecule type" value="Genomic_DNA"/>
</dbReference>
<dbReference type="KEGG" id="tav:G4V39_07090"/>
<sequence>MISERLRDILSERRPLVTNFPSWLISPTTLKELRKLKGVAVAEIAGRDSLAAVLKATEEEDIRAILPTIAYTGTEFGDWNIPYEKALSLKNLKRKDIKVFKPIFLGDPRLWWRLCGRPLGQLIKKFGFYTPCLGCHLYLHIVRVPLARLIGARLIIAGERETHDGRIKLNQLPVALDAYESLLKEVGLRLVLPLRKVDSGAEIERILGRPWGEGAEQMSCVLSQNYLDEAKRPVSEEGIEEILQNFLIPEAQKWLAEHLSGLA</sequence>
<dbReference type="Proteomes" id="UP000502179">
    <property type="component" value="Chromosome"/>
</dbReference>
<evidence type="ECO:0000313" key="1">
    <source>
        <dbReference type="EMBL" id="QIJ72043.1"/>
    </source>
</evidence>
<reference evidence="1 2" key="1">
    <citation type="submission" date="2020-02" db="EMBL/GenBank/DDBJ databases">
        <title>Genome analysis of Thermosulfuriphilus ammonigenes ST65T, an anaerobic thermophilic chemolithoautotrophic bacterium isolated from a deep-sea hydrothermal vent.</title>
        <authorList>
            <person name="Slobodkina G."/>
            <person name="Allioux M."/>
            <person name="Merkel A."/>
            <person name="Alain K."/>
            <person name="Jebbar M."/>
            <person name="Slobodkin A."/>
        </authorList>
    </citation>
    <scope>NUCLEOTIDE SEQUENCE [LARGE SCALE GENOMIC DNA]</scope>
    <source>
        <strain evidence="1 2">ST65</strain>
    </source>
</reference>
<protein>
    <submittedName>
        <fullName evidence="1">Uncharacterized protein</fullName>
    </submittedName>
</protein>
<gene>
    <name evidence="1" type="ORF">G4V39_07090</name>
</gene>
<dbReference type="AlphaFoldDB" id="A0A6G7PXA3"/>